<reference evidence="2" key="2">
    <citation type="journal article" date="2015" name="Fish Shellfish Immunol.">
        <title>Early steps in the European eel (Anguilla anguilla)-Vibrio vulnificus interaction in the gills: Role of the RtxA13 toxin.</title>
        <authorList>
            <person name="Callol A."/>
            <person name="Pajuelo D."/>
            <person name="Ebbesson L."/>
            <person name="Teles M."/>
            <person name="MacKenzie S."/>
            <person name="Amaro C."/>
        </authorList>
    </citation>
    <scope>NUCLEOTIDE SEQUENCE</scope>
</reference>
<accession>A0A0E9X1R0</accession>
<sequence>MRVYKRLFAPRFIFCCSVFFFRFFFYNNQMQGLKKLIV</sequence>
<evidence type="ECO:0000313" key="2">
    <source>
        <dbReference type="EMBL" id="JAH95643.1"/>
    </source>
</evidence>
<organism evidence="2">
    <name type="scientific">Anguilla anguilla</name>
    <name type="common">European freshwater eel</name>
    <name type="synonym">Muraena anguilla</name>
    <dbReference type="NCBI Taxonomy" id="7936"/>
    <lineage>
        <taxon>Eukaryota</taxon>
        <taxon>Metazoa</taxon>
        <taxon>Chordata</taxon>
        <taxon>Craniata</taxon>
        <taxon>Vertebrata</taxon>
        <taxon>Euteleostomi</taxon>
        <taxon>Actinopterygii</taxon>
        <taxon>Neopterygii</taxon>
        <taxon>Teleostei</taxon>
        <taxon>Anguilliformes</taxon>
        <taxon>Anguillidae</taxon>
        <taxon>Anguilla</taxon>
    </lineage>
</organism>
<protein>
    <submittedName>
        <fullName evidence="2">Uncharacterized protein</fullName>
    </submittedName>
</protein>
<keyword evidence="1" id="KW-1133">Transmembrane helix</keyword>
<proteinExistence type="predicted"/>
<keyword evidence="1" id="KW-0812">Transmembrane</keyword>
<dbReference type="EMBL" id="GBXM01012934">
    <property type="protein sequence ID" value="JAH95643.1"/>
    <property type="molecule type" value="Transcribed_RNA"/>
</dbReference>
<dbReference type="AlphaFoldDB" id="A0A0E9X1R0"/>
<evidence type="ECO:0000256" key="1">
    <source>
        <dbReference type="SAM" id="Phobius"/>
    </source>
</evidence>
<feature type="transmembrane region" description="Helical" evidence="1">
    <location>
        <begin position="7"/>
        <end position="26"/>
    </location>
</feature>
<keyword evidence="1" id="KW-0472">Membrane</keyword>
<reference evidence="2" key="1">
    <citation type="submission" date="2014-11" db="EMBL/GenBank/DDBJ databases">
        <authorList>
            <person name="Amaro Gonzalez C."/>
        </authorList>
    </citation>
    <scope>NUCLEOTIDE SEQUENCE</scope>
</reference>
<name>A0A0E9X1R0_ANGAN</name>